<gene>
    <name evidence="5" type="ORF">M6B22_09580</name>
</gene>
<dbReference type="InterPro" id="IPR016161">
    <property type="entry name" value="Ald_DH/histidinol_DH"/>
</dbReference>
<dbReference type="PROSITE" id="PS00687">
    <property type="entry name" value="ALDEHYDE_DEHYDR_GLU"/>
    <property type="match status" value="1"/>
</dbReference>
<dbReference type="InterPro" id="IPR016160">
    <property type="entry name" value="Ald_DH_CS_CYS"/>
</dbReference>
<feature type="domain" description="Aldehyde dehydrogenase" evidence="4">
    <location>
        <begin position="4"/>
        <end position="454"/>
    </location>
</feature>
<protein>
    <submittedName>
        <fullName evidence="5">Aldehyde dehydrogenase family protein</fullName>
    </submittedName>
</protein>
<dbReference type="Pfam" id="PF00171">
    <property type="entry name" value="Aldedh"/>
    <property type="match status" value="1"/>
</dbReference>
<dbReference type="InterPro" id="IPR016163">
    <property type="entry name" value="Ald_DH_C"/>
</dbReference>
<evidence type="ECO:0000256" key="1">
    <source>
        <dbReference type="ARBA" id="ARBA00023002"/>
    </source>
</evidence>
<keyword evidence="6" id="KW-1185">Reference proteome</keyword>
<dbReference type="InterPro" id="IPR016162">
    <property type="entry name" value="Ald_DH_N"/>
</dbReference>
<evidence type="ECO:0000313" key="6">
    <source>
        <dbReference type="Proteomes" id="UP001164693"/>
    </source>
</evidence>
<dbReference type="PANTHER" id="PTHR11699">
    <property type="entry name" value="ALDEHYDE DEHYDROGENASE-RELATED"/>
    <property type="match status" value="1"/>
</dbReference>
<evidence type="ECO:0000259" key="4">
    <source>
        <dbReference type="Pfam" id="PF00171"/>
    </source>
</evidence>
<dbReference type="EMBL" id="CP097463">
    <property type="protein sequence ID" value="WAX58989.1"/>
    <property type="molecule type" value="Genomic_DNA"/>
</dbReference>
<sequence>MSVVYSPIDGSALCDVPDAGRAEVDRALSRAQAAQEEWAQLNPTRRGRLLCDVGRLMESRAQEFVECETGNLGAPVEVTRASVLRAASTFTYFGGMADKVLGTVIPTGSEFHTYTRREPYGIVVAIVPWNAPIIFATKKMAPALAMGNVCILKPAQETPLSALLLQNVFDECGVPPGVAQVLTGGRETGAALTSDDRVGLIVFTGHDKTGIAIAKAAAERLIPVALELGGKSAQLLFADADLDRALKGISHGIFENCGQACIAGSRLIVEEPIYADVVDRLAQRTTALKVGDPRLAGTDVGPQATATQRDKTVRMIDQAVADGARIVAQADLPADSALSDGYYVRPTVLADAVHSTQIVQEEVFGPVLTVSSFGTEEEAVLAANGTEYGLAAGLWTSDSARVHRIAARLVAGTVWVNTYKNISDLVPFGGVGRSGYGREGGTSAVELYTRVKSVWVSQVS</sequence>
<evidence type="ECO:0000256" key="3">
    <source>
        <dbReference type="RuleBase" id="RU003345"/>
    </source>
</evidence>
<evidence type="ECO:0000313" key="5">
    <source>
        <dbReference type="EMBL" id="WAX58989.1"/>
    </source>
</evidence>
<dbReference type="PROSITE" id="PS00070">
    <property type="entry name" value="ALDEHYDE_DEHYDR_CYS"/>
    <property type="match status" value="1"/>
</dbReference>
<dbReference type="Gene3D" id="3.40.309.10">
    <property type="entry name" value="Aldehyde Dehydrogenase, Chain A, domain 2"/>
    <property type="match status" value="1"/>
</dbReference>
<keyword evidence="1 3" id="KW-0560">Oxidoreductase</keyword>
<dbReference type="InterPro" id="IPR015590">
    <property type="entry name" value="Aldehyde_DH_dom"/>
</dbReference>
<evidence type="ECO:0000256" key="2">
    <source>
        <dbReference type="PROSITE-ProRule" id="PRU10007"/>
    </source>
</evidence>
<dbReference type="Gene3D" id="3.40.605.10">
    <property type="entry name" value="Aldehyde Dehydrogenase, Chain A, domain 1"/>
    <property type="match status" value="1"/>
</dbReference>
<proteinExistence type="inferred from homology"/>
<accession>A0ABY7K2B8</accession>
<organism evidence="5 6">
    <name type="scientific">Jatrophihabitans cynanchi</name>
    <dbReference type="NCBI Taxonomy" id="2944128"/>
    <lineage>
        <taxon>Bacteria</taxon>
        <taxon>Bacillati</taxon>
        <taxon>Actinomycetota</taxon>
        <taxon>Actinomycetes</taxon>
        <taxon>Jatrophihabitantales</taxon>
        <taxon>Jatrophihabitantaceae</taxon>
        <taxon>Jatrophihabitans</taxon>
    </lineage>
</organism>
<dbReference type="Proteomes" id="UP001164693">
    <property type="component" value="Chromosome"/>
</dbReference>
<reference evidence="5" key="1">
    <citation type="submission" date="2022-05" db="EMBL/GenBank/DDBJ databases">
        <title>Jatrophihabitans sp. SB3-54 whole genome sequence.</title>
        <authorList>
            <person name="Suh M.K."/>
            <person name="Eom M.K."/>
            <person name="Kim J.S."/>
            <person name="Kim H.S."/>
            <person name="Do H.E."/>
            <person name="Shin Y.K."/>
            <person name="Lee J.-S."/>
        </authorList>
    </citation>
    <scope>NUCLEOTIDE SEQUENCE</scope>
    <source>
        <strain evidence="5">SB3-54</strain>
    </source>
</reference>
<feature type="active site" evidence="2">
    <location>
        <position position="227"/>
    </location>
</feature>
<dbReference type="SUPFAM" id="SSF53720">
    <property type="entry name" value="ALDH-like"/>
    <property type="match status" value="1"/>
</dbReference>
<dbReference type="InterPro" id="IPR029510">
    <property type="entry name" value="Ald_DH_CS_GLU"/>
</dbReference>
<comment type="similarity">
    <text evidence="3">Belongs to the aldehyde dehydrogenase family.</text>
</comment>
<dbReference type="RefSeq" id="WP_269445529.1">
    <property type="nucleotide sequence ID" value="NZ_CP097463.1"/>
</dbReference>
<name>A0ABY7K2B8_9ACTN</name>